<name>A0A069PJ51_9BURK</name>
<dbReference type="AlphaFoldDB" id="A0A069PJ51"/>
<evidence type="ECO:0000256" key="1">
    <source>
        <dbReference type="SAM" id="Phobius"/>
    </source>
</evidence>
<feature type="transmembrane region" description="Helical" evidence="1">
    <location>
        <begin position="72"/>
        <end position="93"/>
    </location>
</feature>
<evidence type="ECO:0000313" key="2">
    <source>
        <dbReference type="EMBL" id="KDR40605.1"/>
    </source>
</evidence>
<dbReference type="Proteomes" id="UP000027466">
    <property type="component" value="Unassembled WGS sequence"/>
</dbReference>
<keyword evidence="1" id="KW-1133">Transmembrane helix</keyword>
<keyword evidence="1" id="KW-0812">Transmembrane</keyword>
<accession>A0A069PJ51</accession>
<organism evidence="2 3">
    <name type="scientific">Caballeronia glathei</name>
    <dbReference type="NCBI Taxonomy" id="60547"/>
    <lineage>
        <taxon>Bacteria</taxon>
        <taxon>Pseudomonadati</taxon>
        <taxon>Pseudomonadota</taxon>
        <taxon>Betaproteobacteria</taxon>
        <taxon>Burkholderiales</taxon>
        <taxon>Burkholderiaceae</taxon>
        <taxon>Caballeronia</taxon>
    </lineage>
</organism>
<keyword evidence="3" id="KW-1185">Reference proteome</keyword>
<proteinExistence type="predicted"/>
<evidence type="ECO:0000313" key="3">
    <source>
        <dbReference type="Proteomes" id="UP000027466"/>
    </source>
</evidence>
<reference evidence="2 3" key="1">
    <citation type="submission" date="2014-03" db="EMBL/GenBank/DDBJ databases">
        <title>Draft Genome Sequences of Four Burkholderia Strains.</title>
        <authorList>
            <person name="Liu X.Y."/>
            <person name="Li C.X."/>
            <person name="Xu J.H."/>
        </authorList>
    </citation>
    <scope>NUCLEOTIDE SEQUENCE [LARGE SCALE GENOMIC DNA]</scope>
    <source>
        <strain evidence="2 3">DSM 50014</strain>
    </source>
</reference>
<keyword evidence="1" id="KW-0472">Membrane</keyword>
<protein>
    <submittedName>
        <fullName evidence="2">Uncharacterized protein</fullName>
    </submittedName>
</protein>
<dbReference type="EMBL" id="JFHC01000038">
    <property type="protein sequence ID" value="KDR40605.1"/>
    <property type="molecule type" value="Genomic_DNA"/>
</dbReference>
<feature type="transmembrane region" description="Helical" evidence="1">
    <location>
        <begin position="46"/>
        <end position="66"/>
    </location>
</feature>
<gene>
    <name evidence="2" type="ORF">BG61_23950</name>
</gene>
<comment type="caution">
    <text evidence="2">The sequence shown here is derived from an EMBL/GenBank/DDBJ whole genome shotgun (WGS) entry which is preliminary data.</text>
</comment>
<dbReference type="RefSeq" id="WP_035927761.1">
    <property type="nucleotide sequence ID" value="NZ_CADFFX010000007.1"/>
</dbReference>
<sequence length="100" mass="10554">MFHSLPDEYVRAQIAAGALVLFGVLRVIGAAVAVQRGWRISIVTRSFIGAAVVFCVPELVGLFGSFPVSHQALVVLEGKAAGCALALFCAPIVSHRLGYE</sequence>
<feature type="transmembrane region" description="Helical" evidence="1">
    <location>
        <begin position="12"/>
        <end position="34"/>
    </location>
</feature>